<dbReference type="EC" id="3.1.1.11" evidence="3 11"/>
<dbReference type="PANTHER" id="PTHR31707">
    <property type="entry name" value="PECTINESTERASE"/>
    <property type="match status" value="1"/>
</dbReference>
<sequence>MEKQSILIYVCIVFSLVSALRGVYPQQNFIVAKDGSGNFTTISQAISAAPSHSQKITLIRIRAGVYNEYVFVPDDKINLHFVGDGADRTTISGNRSKSTGVPTYKTATVRISGRGFVAKEVTFENTAGVNMNQSVAVTIEGFYCAFYRCRFIGYQDTLYVWKGIQFFRDCNIYGTVDFIFGYSRALFQNCNVYARRPQQGQSNTITAQGRSTKELSGIVMQNCTIAAAPDLQPSFNVRTYLGRPWKDHSTTVVMQSFLDDLIAPRGWLEWPGHRLDNVYYAEYSNRGPGANTSSRVKWSRKINGTEAKSFTARAFIEGEKWLASTGIPHFLDLL</sequence>
<keyword evidence="7 11" id="KW-0063">Aspartyl esterase</keyword>
<evidence type="ECO:0000256" key="7">
    <source>
        <dbReference type="ARBA" id="ARBA00023085"/>
    </source>
</evidence>
<keyword evidence="8" id="KW-0961">Cell wall biogenesis/degradation</keyword>
<dbReference type="GO" id="GO:0030599">
    <property type="term" value="F:pectinesterase activity"/>
    <property type="evidence" value="ECO:0007669"/>
    <property type="project" value="UniProtKB-UniRule"/>
</dbReference>
<evidence type="ECO:0000256" key="6">
    <source>
        <dbReference type="ARBA" id="ARBA00022801"/>
    </source>
</evidence>
<dbReference type="EMBL" id="KV005015">
    <property type="protein sequence ID" value="KZV34958.1"/>
    <property type="molecule type" value="Genomic_DNA"/>
</dbReference>
<dbReference type="Pfam" id="PF01095">
    <property type="entry name" value="Pectinesterase"/>
    <property type="match status" value="1"/>
</dbReference>
<dbReference type="AlphaFoldDB" id="A0A2Z7BMY8"/>
<dbReference type="InterPro" id="IPR011050">
    <property type="entry name" value="Pectin_lyase_fold/virulence"/>
</dbReference>
<feature type="domain" description="Pectinesterase catalytic" evidence="13">
    <location>
        <begin position="29"/>
        <end position="319"/>
    </location>
</feature>
<dbReference type="Gene3D" id="2.160.20.10">
    <property type="entry name" value="Single-stranded right-handed beta-helix, Pectin lyase-like"/>
    <property type="match status" value="1"/>
</dbReference>
<evidence type="ECO:0000256" key="3">
    <source>
        <dbReference type="ARBA" id="ARBA00013229"/>
    </source>
</evidence>
<accession>A0A2Z7BMY8</accession>
<keyword evidence="5" id="KW-0964">Secreted</keyword>
<evidence type="ECO:0000256" key="9">
    <source>
        <dbReference type="ARBA" id="ARBA00047928"/>
    </source>
</evidence>
<keyword evidence="12" id="KW-0812">Transmembrane</keyword>
<evidence type="ECO:0000256" key="4">
    <source>
        <dbReference type="ARBA" id="ARBA00022512"/>
    </source>
</evidence>
<dbReference type="InterPro" id="IPR033131">
    <property type="entry name" value="Pectinesterase_Asp_AS"/>
</dbReference>
<evidence type="ECO:0000313" key="14">
    <source>
        <dbReference type="EMBL" id="KZV34958.1"/>
    </source>
</evidence>
<evidence type="ECO:0000256" key="8">
    <source>
        <dbReference type="ARBA" id="ARBA00023316"/>
    </source>
</evidence>
<dbReference type="InterPro" id="IPR012334">
    <property type="entry name" value="Pectin_lyas_fold"/>
</dbReference>
<dbReference type="GO" id="GO:0042545">
    <property type="term" value="P:cell wall modification"/>
    <property type="evidence" value="ECO:0007669"/>
    <property type="project" value="UniProtKB-UniRule"/>
</dbReference>
<evidence type="ECO:0000256" key="2">
    <source>
        <dbReference type="ARBA" id="ARBA00005184"/>
    </source>
</evidence>
<evidence type="ECO:0000313" key="15">
    <source>
        <dbReference type="Proteomes" id="UP000250235"/>
    </source>
</evidence>
<gene>
    <name evidence="14" type="ORF">F511_04932</name>
</gene>
<comment type="pathway">
    <text evidence="2 11">Glycan metabolism; pectin degradation; 2-dehydro-3-deoxy-D-gluconate from pectin: step 1/5.</text>
</comment>
<evidence type="ECO:0000256" key="5">
    <source>
        <dbReference type="ARBA" id="ARBA00022525"/>
    </source>
</evidence>
<feature type="active site" evidence="10">
    <location>
        <position position="177"/>
    </location>
</feature>
<keyword evidence="12" id="KW-1133">Transmembrane helix</keyword>
<keyword evidence="6 11" id="KW-0378">Hydrolase</keyword>
<keyword evidence="4" id="KW-0134">Cell wall</keyword>
<dbReference type="OrthoDB" id="1936831at2759"/>
<dbReference type="FunFam" id="2.160.20.10:FF:000029">
    <property type="entry name" value="Pectinesterase 4"/>
    <property type="match status" value="1"/>
</dbReference>
<feature type="transmembrane region" description="Helical" evidence="12">
    <location>
        <begin position="6"/>
        <end position="24"/>
    </location>
</feature>
<dbReference type="Proteomes" id="UP000250235">
    <property type="component" value="Unassembled WGS sequence"/>
</dbReference>
<dbReference type="SUPFAM" id="SSF51126">
    <property type="entry name" value="Pectin lyase-like"/>
    <property type="match status" value="1"/>
</dbReference>
<protein>
    <recommendedName>
        <fullName evidence="3 11">Pectinesterase</fullName>
        <ecNumber evidence="3 11">3.1.1.11</ecNumber>
    </recommendedName>
</protein>
<organism evidence="14 15">
    <name type="scientific">Dorcoceras hygrometricum</name>
    <dbReference type="NCBI Taxonomy" id="472368"/>
    <lineage>
        <taxon>Eukaryota</taxon>
        <taxon>Viridiplantae</taxon>
        <taxon>Streptophyta</taxon>
        <taxon>Embryophyta</taxon>
        <taxon>Tracheophyta</taxon>
        <taxon>Spermatophyta</taxon>
        <taxon>Magnoliopsida</taxon>
        <taxon>eudicotyledons</taxon>
        <taxon>Gunneridae</taxon>
        <taxon>Pentapetalae</taxon>
        <taxon>asterids</taxon>
        <taxon>lamiids</taxon>
        <taxon>Lamiales</taxon>
        <taxon>Gesneriaceae</taxon>
        <taxon>Didymocarpoideae</taxon>
        <taxon>Trichosporeae</taxon>
        <taxon>Loxocarpinae</taxon>
        <taxon>Dorcoceras</taxon>
    </lineage>
</organism>
<evidence type="ECO:0000256" key="10">
    <source>
        <dbReference type="PROSITE-ProRule" id="PRU10040"/>
    </source>
</evidence>
<proteinExistence type="predicted"/>
<evidence type="ECO:0000256" key="12">
    <source>
        <dbReference type="SAM" id="Phobius"/>
    </source>
</evidence>
<evidence type="ECO:0000256" key="1">
    <source>
        <dbReference type="ARBA" id="ARBA00004191"/>
    </source>
</evidence>
<dbReference type="UniPathway" id="UPA00545">
    <property type="reaction ID" value="UER00823"/>
</dbReference>
<reference evidence="14 15" key="1">
    <citation type="journal article" date="2015" name="Proc. Natl. Acad. Sci. U.S.A.">
        <title>The resurrection genome of Boea hygrometrica: A blueprint for survival of dehydration.</title>
        <authorList>
            <person name="Xiao L."/>
            <person name="Yang G."/>
            <person name="Zhang L."/>
            <person name="Yang X."/>
            <person name="Zhao S."/>
            <person name="Ji Z."/>
            <person name="Zhou Q."/>
            <person name="Hu M."/>
            <person name="Wang Y."/>
            <person name="Chen M."/>
            <person name="Xu Y."/>
            <person name="Jin H."/>
            <person name="Xiao X."/>
            <person name="Hu G."/>
            <person name="Bao F."/>
            <person name="Hu Y."/>
            <person name="Wan P."/>
            <person name="Li L."/>
            <person name="Deng X."/>
            <person name="Kuang T."/>
            <person name="Xiang C."/>
            <person name="Zhu J.K."/>
            <person name="Oliver M.J."/>
            <person name="He Y."/>
        </authorList>
    </citation>
    <scope>NUCLEOTIDE SEQUENCE [LARGE SCALE GENOMIC DNA]</scope>
    <source>
        <strain evidence="15">cv. XS01</strain>
    </source>
</reference>
<name>A0A2Z7BMY8_9LAMI</name>
<comment type="catalytic activity">
    <reaction evidence="9 11">
        <text>[(1-&gt;4)-alpha-D-galacturonosyl methyl ester](n) + n H2O = [(1-&gt;4)-alpha-D-galacturonosyl](n) + n methanol + n H(+)</text>
        <dbReference type="Rhea" id="RHEA:22380"/>
        <dbReference type="Rhea" id="RHEA-COMP:14570"/>
        <dbReference type="Rhea" id="RHEA-COMP:14573"/>
        <dbReference type="ChEBI" id="CHEBI:15377"/>
        <dbReference type="ChEBI" id="CHEBI:15378"/>
        <dbReference type="ChEBI" id="CHEBI:17790"/>
        <dbReference type="ChEBI" id="CHEBI:140522"/>
        <dbReference type="ChEBI" id="CHEBI:140523"/>
        <dbReference type="EC" id="3.1.1.11"/>
    </reaction>
</comment>
<keyword evidence="15" id="KW-1185">Reference proteome</keyword>
<keyword evidence="12" id="KW-0472">Membrane</keyword>
<evidence type="ECO:0000259" key="13">
    <source>
        <dbReference type="Pfam" id="PF01095"/>
    </source>
</evidence>
<evidence type="ECO:0000256" key="11">
    <source>
        <dbReference type="RuleBase" id="RU000589"/>
    </source>
</evidence>
<dbReference type="GO" id="GO:0045490">
    <property type="term" value="P:pectin catabolic process"/>
    <property type="evidence" value="ECO:0007669"/>
    <property type="project" value="UniProtKB-UniRule"/>
</dbReference>
<comment type="subcellular location">
    <subcellularLocation>
        <location evidence="1">Secreted</location>
        <location evidence="1">Cell wall</location>
    </subcellularLocation>
</comment>
<dbReference type="InterPro" id="IPR000070">
    <property type="entry name" value="Pectinesterase_cat"/>
</dbReference>
<dbReference type="PROSITE" id="PS00503">
    <property type="entry name" value="PECTINESTERASE_2"/>
    <property type="match status" value="1"/>
</dbReference>